<evidence type="ECO:0000256" key="8">
    <source>
        <dbReference type="ARBA" id="ARBA00023012"/>
    </source>
</evidence>
<keyword evidence="7" id="KW-0067">ATP-binding</keyword>
<keyword evidence="5" id="KW-0547">Nucleotide-binding</keyword>
<dbReference type="InterPro" id="IPR036890">
    <property type="entry name" value="HATPase_C_sf"/>
</dbReference>
<proteinExistence type="predicted"/>
<keyword evidence="12" id="KW-1185">Reference proteome</keyword>
<keyword evidence="9" id="KW-0472">Membrane</keyword>
<evidence type="ECO:0000256" key="1">
    <source>
        <dbReference type="ARBA" id="ARBA00000085"/>
    </source>
</evidence>
<name>A0A919MA96_9ACTN</name>
<dbReference type="InterPro" id="IPR050482">
    <property type="entry name" value="Sensor_HK_TwoCompSys"/>
</dbReference>
<accession>A0A919MA96</accession>
<keyword evidence="6 11" id="KW-0418">Kinase</keyword>
<dbReference type="GO" id="GO:0046983">
    <property type="term" value="F:protein dimerization activity"/>
    <property type="evidence" value="ECO:0007669"/>
    <property type="project" value="InterPro"/>
</dbReference>
<organism evidence="11 12">
    <name type="scientific">Actinoplanes cyaneus</name>
    <dbReference type="NCBI Taxonomy" id="52696"/>
    <lineage>
        <taxon>Bacteria</taxon>
        <taxon>Bacillati</taxon>
        <taxon>Actinomycetota</taxon>
        <taxon>Actinomycetes</taxon>
        <taxon>Micromonosporales</taxon>
        <taxon>Micromonosporaceae</taxon>
        <taxon>Actinoplanes</taxon>
    </lineage>
</organism>
<dbReference type="Gene3D" id="1.20.5.1930">
    <property type="match status" value="1"/>
</dbReference>
<dbReference type="GO" id="GO:0005524">
    <property type="term" value="F:ATP binding"/>
    <property type="evidence" value="ECO:0007669"/>
    <property type="project" value="UniProtKB-KW"/>
</dbReference>
<feature type="transmembrane region" description="Helical" evidence="9">
    <location>
        <begin position="70"/>
        <end position="88"/>
    </location>
</feature>
<dbReference type="Gene3D" id="3.30.565.10">
    <property type="entry name" value="Histidine kinase-like ATPase, C-terminal domain"/>
    <property type="match status" value="1"/>
</dbReference>
<dbReference type="SUPFAM" id="SSF55874">
    <property type="entry name" value="ATPase domain of HSP90 chaperone/DNA topoisomerase II/histidine kinase"/>
    <property type="match status" value="1"/>
</dbReference>
<sequence>MPVKMGARGRVAADAAVALAAGAFTIAMLRAGGLGTPATTGYRELDAAGFALTAASVAPLLLARRLPGVMWAVTSVVSLVMLGLGYALDVPPGPLAATYLLAEAVGGGHTPRRRLLAAAGVAGYVPVAIAVMALDGQSVLGMSPGLFAWVAMFGLVWIAGDRTRLRRERIVELEDHARLREQEIQVQRRLVAAEERTRIARELHDSAGHAINVILVQAGAARLLHRQDPDRSVQAITTIEEVASATITDIDRLVRALRQEAAGPTGPAPADPAPADTAALEQLVDRHRAGGLRVTATFDGAPRGLPSAVAWAAYRILQEGLTNAARHGAGTADVRMSYGPAAVEIVVSNPVGERQRRRRGMGIVGMRERAALLDGLLDAGPVDGGVFRLRARLPYQASMGISA</sequence>
<comment type="catalytic activity">
    <reaction evidence="1">
        <text>ATP + protein L-histidine = ADP + protein N-phospho-L-histidine.</text>
        <dbReference type="EC" id="2.7.13.3"/>
    </reaction>
</comment>
<evidence type="ECO:0000256" key="4">
    <source>
        <dbReference type="ARBA" id="ARBA00022679"/>
    </source>
</evidence>
<dbReference type="AlphaFoldDB" id="A0A919MA96"/>
<evidence type="ECO:0000256" key="3">
    <source>
        <dbReference type="ARBA" id="ARBA00022553"/>
    </source>
</evidence>
<keyword evidence="8" id="KW-0902">Two-component regulatory system</keyword>
<evidence type="ECO:0000256" key="7">
    <source>
        <dbReference type="ARBA" id="ARBA00022840"/>
    </source>
</evidence>
<dbReference type="EC" id="2.7.13.3" evidence="2"/>
<evidence type="ECO:0000256" key="2">
    <source>
        <dbReference type="ARBA" id="ARBA00012438"/>
    </source>
</evidence>
<keyword evidence="9" id="KW-1133">Transmembrane helix</keyword>
<dbReference type="EMBL" id="BOMH01000013">
    <property type="protein sequence ID" value="GID63831.1"/>
    <property type="molecule type" value="Genomic_DNA"/>
</dbReference>
<comment type="caution">
    <text evidence="11">The sequence shown here is derived from an EMBL/GenBank/DDBJ whole genome shotgun (WGS) entry which is preliminary data.</text>
</comment>
<evidence type="ECO:0000256" key="9">
    <source>
        <dbReference type="SAM" id="Phobius"/>
    </source>
</evidence>
<dbReference type="PANTHER" id="PTHR24421">
    <property type="entry name" value="NITRATE/NITRITE SENSOR PROTEIN NARX-RELATED"/>
    <property type="match status" value="1"/>
</dbReference>
<evidence type="ECO:0000256" key="6">
    <source>
        <dbReference type="ARBA" id="ARBA00022777"/>
    </source>
</evidence>
<keyword evidence="4" id="KW-0808">Transferase</keyword>
<dbReference type="RefSeq" id="WP_203739262.1">
    <property type="nucleotide sequence ID" value="NZ_BOMH01000013.1"/>
</dbReference>
<dbReference type="GO" id="GO:0016020">
    <property type="term" value="C:membrane"/>
    <property type="evidence" value="ECO:0007669"/>
    <property type="project" value="InterPro"/>
</dbReference>
<dbReference type="Proteomes" id="UP000619479">
    <property type="component" value="Unassembled WGS sequence"/>
</dbReference>
<keyword evidence="3" id="KW-0597">Phosphoprotein</keyword>
<keyword evidence="9" id="KW-0812">Transmembrane</keyword>
<evidence type="ECO:0000313" key="11">
    <source>
        <dbReference type="EMBL" id="GID63831.1"/>
    </source>
</evidence>
<evidence type="ECO:0000256" key="5">
    <source>
        <dbReference type="ARBA" id="ARBA00022741"/>
    </source>
</evidence>
<feature type="domain" description="Signal transduction histidine kinase subgroup 3 dimerisation and phosphoacceptor" evidence="10">
    <location>
        <begin position="195"/>
        <end position="260"/>
    </location>
</feature>
<evidence type="ECO:0000313" key="12">
    <source>
        <dbReference type="Proteomes" id="UP000619479"/>
    </source>
</evidence>
<dbReference type="GO" id="GO:0000155">
    <property type="term" value="F:phosphorelay sensor kinase activity"/>
    <property type="evidence" value="ECO:0007669"/>
    <property type="project" value="InterPro"/>
</dbReference>
<reference evidence="11" key="1">
    <citation type="submission" date="2021-01" db="EMBL/GenBank/DDBJ databases">
        <title>Whole genome shotgun sequence of Actinoplanes cyaneus NBRC 14990.</title>
        <authorList>
            <person name="Komaki H."/>
            <person name="Tamura T."/>
        </authorList>
    </citation>
    <scope>NUCLEOTIDE SEQUENCE</scope>
    <source>
        <strain evidence="11">NBRC 14990</strain>
    </source>
</reference>
<evidence type="ECO:0000259" key="10">
    <source>
        <dbReference type="Pfam" id="PF07730"/>
    </source>
</evidence>
<dbReference type="InterPro" id="IPR011712">
    <property type="entry name" value="Sig_transdc_His_kin_sub3_dim/P"/>
</dbReference>
<dbReference type="CDD" id="cd16917">
    <property type="entry name" value="HATPase_UhpB-NarQ-NarX-like"/>
    <property type="match status" value="1"/>
</dbReference>
<gene>
    <name evidence="11" type="ORF">Acy02nite_17120</name>
</gene>
<protein>
    <recommendedName>
        <fullName evidence="2">histidine kinase</fullName>
        <ecNumber evidence="2">2.7.13.3</ecNumber>
    </recommendedName>
</protein>
<feature type="transmembrane region" description="Helical" evidence="9">
    <location>
        <begin position="115"/>
        <end position="134"/>
    </location>
</feature>
<dbReference type="Pfam" id="PF07730">
    <property type="entry name" value="HisKA_3"/>
    <property type="match status" value="1"/>
</dbReference>
<dbReference type="PANTHER" id="PTHR24421:SF10">
    <property type="entry name" value="NITRATE_NITRITE SENSOR PROTEIN NARQ"/>
    <property type="match status" value="1"/>
</dbReference>
<feature type="transmembrane region" description="Helical" evidence="9">
    <location>
        <begin position="140"/>
        <end position="160"/>
    </location>
</feature>